<protein>
    <submittedName>
        <fullName evidence="3">Uncharacterized protein</fullName>
    </submittedName>
</protein>
<comment type="caution">
    <text evidence="3">The sequence shown here is derived from an EMBL/GenBank/DDBJ whole genome shotgun (WGS) entry which is preliminary data.</text>
</comment>
<evidence type="ECO:0000256" key="1">
    <source>
        <dbReference type="SAM" id="MobiDB-lite"/>
    </source>
</evidence>
<dbReference type="AlphaFoldDB" id="A0A8S1IWM9"/>
<dbReference type="Proteomes" id="UP000708148">
    <property type="component" value="Unassembled WGS sequence"/>
</dbReference>
<sequence length="85" mass="9523">MACPMRFVLVGVSLVVALVLAWFTFEEGGEEQRREDNGKPGRHGASLPKRRSKVELPSWRQGAWLLLDMFTGKYLYQIVRGGAAS</sequence>
<feature type="compositionally biased region" description="Basic and acidic residues" evidence="1">
    <location>
        <begin position="30"/>
        <end position="39"/>
    </location>
</feature>
<feature type="non-terminal residue" evidence="3">
    <location>
        <position position="85"/>
    </location>
</feature>
<reference evidence="3" key="1">
    <citation type="submission" date="2020-12" db="EMBL/GenBank/DDBJ databases">
        <authorList>
            <person name="Iha C."/>
        </authorList>
    </citation>
    <scope>NUCLEOTIDE SEQUENCE</scope>
</reference>
<feature type="region of interest" description="Disordered" evidence="1">
    <location>
        <begin position="28"/>
        <end position="53"/>
    </location>
</feature>
<dbReference type="EMBL" id="CAJHUC010001059">
    <property type="protein sequence ID" value="CAD7699573.1"/>
    <property type="molecule type" value="Genomic_DNA"/>
</dbReference>
<proteinExistence type="predicted"/>
<keyword evidence="2" id="KW-0732">Signal</keyword>
<name>A0A8S1IWM9_9CHLO</name>
<feature type="signal peptide" evidence="2">
    <location>
        <begin position="1"/>
        <end position="21"/>
    </location>
</feature>
<evidence type="ECO:0000313" key="4">
    <source>
        <dbReference type="Proteomes" id="UP000708148"/>
    </source>
</evidence>
<accession>A0A8S1IWM9</accession>
<feature type="chain" id="PRO_5035778285" evidence="2">
    <location>
        <begin position="22"/>
        <end position="85"/>
    </location>
</feature>
<organism evidence="3 4">
    <name type="scientific">Ostreobium quekettii</name>
    <dbReference type="NCBI Taxonomy" id="121088"/>
    <lineage>
        <taxon>Eukaryota</taxon>
        <taxon>Viridiplantae</taxon>
        <taxon>Chlorophyta</taxon>
        <taxon>core chlorophytes</taxon>
        <taxon>Ulvophyceae</taxon>
        <taxon>TCBD clade</taxon>
        <taxon>Bryopsidales</taxon>
        <taxon>Ostreobineae</taxon>
        <taxon>Ostreobiaceae</taxon>
        <taxon>Ostreobium</taxon>
    </lineage>
</organism>
<keyword evidence="4" id="KW-1185">Reference proteome</keyword>
<evidence type="ECO:0000256" key="2">
    <source>
        <dbReference type="SAM" id="SignalP"/>
    </source>
</evidence>
<evidence type="ECO:0000313" key="3">
    <source>
        <dbReference type="EMBL" id="CAD7699573.1"/>
    </source>
</evidence>
<gene>
    <name evidence="3" type="ORF">OSTQU699_LOCUS4934</name>
</gene>